<evidence type="ECO:0000313" key="2">
    <source>
        <dbReference type="EMBL" id="KKZ71991.1"/>
    </source>
</evidence>
<proteinExistence type="predicted"/>
<name>A0A2P2GKF2_STREW</name>
<dbReference type="EMBL" id="LAQS01000031">
    <property type="protein sequence ID" value="KKZ71991.1"/>
    <property type="molecule type" value="Genomic_DNA"/>
</dbReference>
<evidence type="ECO:0000256" key="1">
    <source>
        <dbReference type="SAM" id="SignalP"/>
    </source>
</evidence>
<keyword evidence="1" id="KW-0732">Signal</keyword>
<sequence>MQRTTRSLSIALAASVVLGMLAVPGTALAAGGPTLRSVSGDATEFGRLFVDDLAADSDITGVTAVLHPTGDDAAVATVQDFTLTSGDRRNGDWITADDVRLAAAGTYAVDLLLKEADGDETTLKNAGTYAYTAKRYLDGFGVDRPHPTIDDMKVTASGRLMEWQPVTHARTPVTDASVILDNGSYREYLRTDADGRFSHWFIADRRPALVRAFAGTAPAQSVEVAPRGLPARVTLDKSDFSGVYGTRAAVTGTVEYDLNGTWKPAEYADVRIETTAGLYQGSAVSDENGRFSAETAMPFAGEKLVLNVGYGDWFANRPTAPLTFRTTGVSRVGSFGAELGLDSRLTVSGFLYVDGAPRPHNALDIQVSPNGRDGWKKLGTVTLTKGDTYFRTAIPAPASGYYRAVYSGSATVKGTVGPVVRASRIATLITSFKVPATVKKGAKFGVSGRLTHAVPNWRSYAGQPVYVYFSPKNKPQQSFQLGLLKTAADGTFKASFKERGDGWIFASHIHSDPKHLWAKSPRIFVDVK</sequence>
<comment type="caution">
    <text evidence="2">The sequence shown here is derived from an EMBL/GenBank/DDBJ whole genome shotgun (WGS) entry which is preliminary data.</text>
</comment>
<dbReference type="RefSeq" id="WP_046909360.1">
    <property type="nucleotide sequence ID" value="NZ_JBHMCW010000022.1"/>
</dbReference>
<dbReference type="AlphaFoldDB" id="A0A2P2GKF2"/>
<dbReference type="Proteomes" id="UP000265325">
    <property type="component" value="Unassembled WGS sequence"/>
</dbReference>
<feature type="signal peptide" evidence="1">
    <location>
        <begin position="1"/>
        <end position="29"/>
    </location>
</feature>
<reference evidence="2 3" key="1">
    <citation type="submission" date="2015-05" db="EMBL/GenBank/DDBJ databases">
        <title>Draft Genome assembly of Streptomyces showdoensis.</title>
        <authorList>
            <person name="Thapa K.K."/>
            <person name="Metsa-Ketela M."/>
        </authorList>
    </citation>
    <scope>NUCLEOTIDE SEQUENCE [LARGE SCALE GENOMIC DNA]</scope>
    <source>
        <strain evidence="2 3">ATCC 15227</strain>
    </source>
</reference>
<evidence type="ECO:0000313" key="3">
    <source>
        <dbReference type="Proteomes" id="UP000265325"/>
    </source>
</evidence>
<organism evidence="2 3">
    <name type="scientific">Streptomyces showdoensis</name>
    <dbReference type="NCBI Taxonomy" id="68268"/>
    <lineage>
        <taxon>Bacteria</taxon>
        <taxon>Bacillati</taxon>
        <taxon>Actinomycetota</taxon>
        <taxon>Actinomycetes</taxon>
        <taxon>Kitasatosporales</taxon>
        <taxon>Streptomycetaceae</taxon>
        <taxon>Streptomyces</taxon>
    </lineage>
</organism>
<dbReference type="OrthoDB" id="3447380at2"/>
<feature type="chain" id="PRO_5015130175" evidence="1">
    <location>
        <begin position="30"/>
        <end position="528"/>
    </location>
</feature>
<gene>
    <name evidence="2" type="ORF">VO63_20640</name>
</gene>
<protein>
    <submittedName>
        <fullName evidence="2">Uncharacterized protein</fullName>
    </submittedName>
</protein>
<accession>A0A2P2GKF2</accession>
<keyword evidence="3" id="KW-1185">Reference proteome</keyword>